<dbReference type="RefSeq" id="WP_176294455.1">
    <property type="nucleotide sequence ID" value="NZ_CP051177.1"/>
</dbReference>
<dbReference type="SUPFAM" id="SSF52540">
    <property type="entry name" value="P-loop containing nucleoside triphosphate hydrolases"/>
    <property type="match status" value="1"/>
</dbReference>
<accession>A0A7H8Q9P2</accession>
<organism evidence="1 2">
    <name type="scientific">Planococcus glaciei</name>
    <dbReference type="NCBI Taxonomy" id="459472"/>
    <lineage>
        <taxon>Bacteria</taxon>
        <taxon>Bacillati</taxon>
        <taxon>Bacillota</taxon>
        <taxon>Bacilli</taxon>
        <taxon>Bacillales</taxon>
        <taxon>Caryophanaceae</taxon>
        <taxon>Planococcus</taxon>
    </lineage>
</organism>
<dbReference type="EMBL" id="CP051177">
    <property type="protein sequence ID" value="QKX50746.1"/>
    <property type="molecule type" value="Genomic_DNA"/>
</dbReference>
<dbReference type="Gene3D" id="3.40.50.300">
    <property type="entry name" value="P-loop containing nucleotide triphosphate hydrolases"/>
    <property type="match status" value="1"/>
</dbReference>
<protein>
    <submittedName>
        <fullName evidence="1">Topology modulation protein</fullName>
    </submittedName>
</protein>
<gene>
    <name evidence="1" type="ORF">HF394_09200</name>
</gene>
<reference evidence="2" key="2">
    <citation type="submission" date="2020-06" db="EMBL/GenBank/DDBJ databases">
        <title>Isolation of Planomicrobium glaciei.</title>
        <authorList>
            <person name="Malisova L."/>
            <person name="Safrankova R."/>
            <person name="Jakubu V."/>
            <person name="Spanelova P."/>
        </authorList>
    </citation>
    <scope>NUCLEOTIDE SEQUENCE [LARGE SCALE GENOMIC DNA]</scope>
    <source>
        <strain evidence="2">NRL-ATB46093</strain>
    </source>
</reference>
<name>A0A7H8Q9P2_9BACL</name>
<evidence type="ECO:0000313" key="1">
    <source>
        <dbReference type="EMBL" id="QKX50746.1"/>
    </source>
</evidence>
<keyword evidence="2" id="KW-1185">Reference proteome</keyword>
<proteinExistence type="predicted"/>
<dbReference type="PANTHER" id="PTHR37816">
    <property type="entry name" value="YALI0E33011P"/>
    <property type="match status" value="1"/>
</dbReference>
<dbReference type="InterPro" id="IPR027417">
    <property type="entry name" value="P-loop_NTPase"/>
</dbReference>
<evidence type="ECO:0000313" key="2">
    <source>
        <dbReference type="Proteomes" id="UP000509222"/>
    </source>
</evidence>
<dbReference type="AlphaFoldDB" id="A0A7H8Q9P2"/>
<reference evidence="1 2" key="1">
    <citation type="submission" date="2020-04" db="EMBL/GenBank/DDBJ databases">
        <authorList>
            <person name="Pajer P."/>
            <person name="Broz P."/>
        </authorList>
    </citation>
    <scope>NUCLEOTIDE SEQUENCE [LARGE SCALE GENOMIC DNA]</scope>
    <source>
        <strain evidence="2">NRL-ATB46093</strain>
    </source>
</reference>
<dbReference type="InterPro" id="IPR052922">
    <property type="entry name" value="Cytidylate_Kinase-2"/>
</dbReference>
<dbReference type="Proteomes" id="UP000509222">
    <property type="component" value="Chromosome"/>
</dbReference>
<dbReference type="PANTHER" id="PTHR37816:SF3">
    <property type="entry name" value="MODULATES DNA TOPOLOGY"/>
    <property type="match status" value="1"/>
</dbReference>
<sequence>MKKVVVTGVSAGAGKSTLAAELGKKLDIPVYHLDSIYWKPGWIEADPEEFRGAQEEIAARDSWIIEGNYTASFDIRLKEADTFIYLEVPLRVCLYRVLKRWLTNLGKTRPDMAEGCPEKMDVEFLRFIITTYKARKGKMRNYMQGFLEADPANQVIFLSNQKQIDEFAKGGCARKSDKQI</sequence>